<keyword evidence="1" id="KW-0813">Transport</keyword>
<dbReference type="AlphaFoldDB" id="A0A7M3T709"/>
<comment type="subcellular location">
    <subcellularLocation>
        <location evidence="1">Cell inner membrane</location>
        <topology evidence="1">Multi-pass membrane protein</topology>
    </subcellularLocation>
</comment>
<dbReference type="InterPro" id="IPR010656">
    <property type="entry name" value="DctM"/>
</dbReference>
<dbReference type="Pfam" id="PF06808">
    <property type="entry name" value="DctM"/>
    <property type="match status" value="1"/>
</dbReference>
<feature type="transmembrane region" description="Helical" evidence="2">
    <location>
        <begin position="12"/>
        <end position="35"/>
    </location>
</feature>
<feature type="transmembrane region" description="Helical" evidence="2">
    <location>
        <begin position="244"/>
        <end position="266"/>
    </location>
</feature>
<feature type="transmembrane region" description="Helical" evidence="2">
    <location>
        <begin position="500"/>
        <end position="520"/>
    </location>
</feature>
<feature type="transmembrane region" description="Helical" evidence="2">
    <location>
        <begin position="526"/>
        <end position="543"/>
    </location>
</feature>
<dbReference type="GO" id="GO:0022857">
    <property type="term" value="F:transmembrane transporter activity"/>
    <property type="evidence" value="ECO:0007669"/>
    <property type="project" value="UniProtKB-UniRule"/>
</dbReference>
<evidence type="ECO:0000256" key="2">
    <source>
        <dbReference type="SAM" id="Phobius"/>
    </source>
</evidence>
<feature type="transmembrane region" description="Helical" evidence="2">
    <location>
        <begin position="564"/>
        <end position="585"/>
    </location>
</feature>
<dbReference type="GO" id="GO:0005886">
    <property type="term" value="C:plasma membrane"/>
    <property type="evidence" value="ECO:0007669"/>
    <property type="project" value="UniProtKB-SubCell"/>
</dbReference>
<feature type="transmembrane region" description="Helical" evidence="2">
    <location>
        <begin position="273"/>
        <end position="292"/>
    </location>
</feature>
<feature type="transmembrane region" description="Helical" evidence="2">
    <location>
        <begin position="591"/>
        <end position="609"/>
    </location>
</feature>
<dbReference type="EMBL" id="CP049056">
    <property type="protein sequence ID" value="QIE57790.1"/>
    <property type="molecule type" value="Genomic_DNA"/>
</dbReference>
<proteinExistence type="predicted"/>
<dbReference type="Proteomes" id="UP000503336">
    <property type="component" value="Chromosome"/>
</dbReference>
<protein>
    <submittedName>
        <fullName evidence="4">TRAP transporter fused permease subunit</fullName>
    </submittedName>
</protein>
<reference evidence="4 5" key="1">
    <citation type="submission" date="2020-02" db="EMBL/GenBank/DDBJ databases">
        <title>complete genome sequence of Rhodobacteraceae bacterium.</title>
        <authorList>
            <person name="Park J."/>
            <person name="Kim Y.-S."/>
            <person name="Kim K.-H."/>
        </authorList>
    </citation>
    <scope>NUCLEOTIDE SEQUENCE [LARGE SCALE GENOMIC DNA]</scope>
    <source>
        <strain evidence="4 5">RR4-56</strain>
    </source>
</reference>
<evidence type="ECO:0000313" key="5">
    <source>
        <dbReference type="Proteomes" id="UP000503336"/>
    </source>
</evidence>
<feature type="transmembrane region" description="Helical" evidence="2">
    <location>
        <begin position="101"/>
        <end position="119"/>
    </location>
</feature>
<gene>
    <name evidence="4" type="ORF">G5B40_07410</name>
</gene>
<dbReference type="KEGG" id="hdh:G5B40_07410"/>
<feature type="transmembrane region" description="Helical" evidence="2">
    <location>
        <begin position="47"/>
        <end position="65"/>
    </location>
</feature>
<feature type="transmembrane region" description="Helical" evidence="2">
    <location>
        <begin position="319"/>
        <end position="336"/>
    </location>
</feature>
<keyword evidence="5" id="KW-1185">Reference proteome</keyword>
<keyword evidence="2" id="KW-1133">Transmembrane helix</keyword>
<evidence type="ECO:0000256" key="1">
    <source>
        <dbReference type="RuleBase" id="RU369079"/>
    </source>
</evidence>
<dbReference type="NCBIfam" id="TIGR02123">
    <property type="entry name" value="TRAP_fused"/>
    <property type="match status" value="1"/>
</dbReference>
<dbReference type="PANTHER" id="PTHR43849:SF2">
    <property type="entry name" value="BLL3936 PROTEIN"/>
    <property type="match status" value="1"/>
</dbReference>
<feature type="transmembrane region" description="Helical" evidence="2">
    <location>
        <begin position="77"/>
        <end position="94"/>
    </location>
</feature>
<dbReference type="InterPro" id="IPR011853">
    <property type="entry name" value="TRAP_DctM-Dct_fused"/>
</dbReference>
<feature type="transmembrane region" description="Helical" evidence="2">
    <location>
        <begin position="151"/>
        <end position="170"/>
    </location>
</feature>
<dbReference type="PANTHER" id="PTHR43849">
    <property type="entry name" value="BLL3936 PROTEIN"/>
    <property type="match status" value="1"/>
</dbReference>
<keyword evidence="1" id="KW-1003">Cell membrane</keyword>
<keyword evidence="2" id="KW-0472">Membrane</keyword>
<evidence type="ECO:0000313" key="4">
    <source>
        <dbReference type="EMBL" id="QIE57790.1"/>
    </source>
</evidence>
<feature type="domain" description="TRAP C4-dicarboxylate transport system permease DctM subunit" evidence="3">
    <location>
        <begin position="91"/>
        <end position="522"/>
    </location>
</feature>
<name>A0A7M3T709_9RHOB</name>
<comment type="function">
    <text evidence="1">Part of the tripartite ATP-independent periplasmic (TRAP) transport system.</text>
</comment>
<organism evidence="4 5">
    <name type="scientific">Pikeienuella piscinae</name>
    <dbReference type="NCBI Taxonomy" id="2748098"/>
    <lineage>
        <taxon>Bacteria</taxon>
        <taxon>Pseudomonadati</taxon>
        <taxon>Pseudomonadota</taxon>
        <taxon>Alphaproteobacteria</taxon>
        <taxon>Rhodobacterales</taxon>
        <taxon>Paracoccaceae</taxon>
        <taxon>Pikeienuella</taxon>
    </lineage>
</organism>
<evidence type="ECO:0000259" key="3">
    <source>
        <dbReference type="Pfam" id="PF06808"/>
    </source>
</evidence>
<keyword evidence="1" id="KW-0997">Cell inner membrane</keyword>
<sequence length="616" mass="64099">MDWALPTALAAIGVILPVIGATYLLSGTILSLGALTIPLRSAQMAAIRDWTLFAISLAASGYFIWNAETALDMGWEFAAPDSARWLSILFYLLILEGTRRAGGLVLFIIVLLFSLYPTVADQMPGPISGFASPFWDLAPYHMISSESSFGIPMRAFGSLVIGFILFGAVLQQTGGGKFFNDLALALVGRYRGGAAKVAIFASGFMGSMSGSVISNVLTTGAVSIPAMKRTGFSARHAAATEACASTGGVLMPPIMGATAFVMASFLSRPYIDIALAAAIPSLLFYFGLFAQIDAYAARRGLKGLERAEVPSLRGAMREGWPYILVFAVLIYLMVALRMERLAPFYATGLLLLINQLLRRHRFSWASFGAMIVGVGKALAELTAVLLGVGLIVGAFSATGLAGTLVNELIFIAGASTIALLLMGAVTAFIFGMGMTVTACYIFLAVVLAPALEQAGLNQLAVHLFILYWGMVSYITPPVALGAFAAATMAGAGPMRTGLEAMRLGGVIYVAPFLFILNPALVGEGSALEIMLTLSTALCGIWLISSALQGHVSLIGGLGSGVHGVALRATLALGGLLLALPGGGVLGMSQGLLFGAGVAFAAPALMFAGLNRPARPA</sequence>
<feature type="transmembrane region" description="Helical" evidence="2">
    <location>
        <begin position="417"/>
        <end position="445"/>
    </location>
</feature>
<accession>A0A7M3T709</accession>
<feature type="transmembrane region" description="Helical" evidence="2">
    <location>
        <begin position="465"/>
        <end position="488"/>
    </location>
</feature>
<keyword evidence="2" id="KW-0812">Transmembrane</keyword>
<feature type="transmembrane region" description="Helical" evidence="2">
    <location>
        <begin position="197"/>
        <end position="224"/>
    </location>
</feature>